<proteinExistence type="inferred from homology"/>
<dbReference type="STRING" id="428126.CLOSPI_01708"/>
<dbReference type="HOGENOM" id="CLU_017584_0_1_9"/>
<evidence type="ECO:0000256" key="3">
    <source>
        <dbReference type="ARBA" id="ARBA00023015"/>
    </source>
</evidence>
<dbReference type="SUPFAM" id="SSF53383">
    <property type="entry name" value="PLP-dependent transferases"/>
    <property type="match status" value="1"/>
</dbReference>
<organism evidence="7 8">
    <name type="scientific">Thomasclavelia spiroformis DSM 1552</name>
    <dbReference type="NCBI Taxonomy" id="428126"/>
    <lineage>
        <taxon>Bacteria</taxon>
        <taxon>Bacillati</taxon>
        <taxon>Bacillota</taxon>
        <taxon>Erysipelotrichia</taxon>
        <taxon>Erysipelotrichales</taxon>
        <taxon>Coprobacillaceae</taxon>
        <taxon>Thomasclavelia</taxon>
    </lineage>
</organism>
<dbReference type="SUPFAM" id="SSF46785">
    <property type="entry name" value="Winged helix' DNA-binding domain"/>
    <property type="match status" value="1"/>
</dbReference>
<dbReference type="CDD" id="cd00609">
    <property type="entry name" value="AAT_like"/>
    <property type="match status" value="1"/>
</dbReference>
<reference evidence="7" key="1">
    <citation type="submission" date="2008-02" db="EMBL/GenBank/DDBJ databases">
        <authorList>
            <person name="Fulton L."/>
            <person name="Clifton S."/>
            <person name="Fulton B."/>
            <person name="Xu J."/>
            <person name="Minx P."/>
            <person name="Pepin K.H."/>
            <person name="Johnson M."/>
            <person name="Thiruvilangam P."/>
            <person name="Bhonagiri V."/>
            <person name="Nash W.E."/>
            <person name="Mardis E.R."/>
            <person name="Wilson R.K."/>
        </authorList>
    </citation>
    <scope>NUCLEOTIDE SEQUENCE [LARGE SCALE GENOMIC DNA]</scope>
    <source>
        <strain evidence="7">DSM 1552</strain>
    </source>
</reference>
<name>B1C392_9FIRM</name>
<evidence type="ECO:0000256" key="1">
    <source>
        <dbReference type="ARBA" id="ARBA00005384"/>
    </source>
</evidence>
<feature type="domain" description="HTH gntR-type" evidence="6">
    <location>
        <begin position="11"/>
        <end position="79"/>
    </location>
</feature>
<comment type="similarity">
    <text evidence="1">In the C-terminal section; belongs to the class-I pyridoxal-phosphate-dependent aminotransferase family.</text>
</comment>
<evidence type="ECO:0000256" key="2">
    <source>
        <dbReference type="ARBA" id="ARBA00022898"/>
    </source>
</evidence>
<dbReference type="SMART" id="SM00345">
    <property type="entry name" value="HTH_GNTR"/>
    <property type="match status" value="1"/>
</dbReference>
<dbReference type="GO" id="GO:0030170">
    <property type="term" value="F:pyridoxal phosphate binding"/>
    <property type="evidence" value="ECO:0007669"/>
    <property type="project" value="InterPro"/>
</dbReference>
<keyword evidence="4" id="KW-0238">DNA-binding</keyword>
<dbReference type="PANTHER" id="PTHR46577">
    <property type="entry name" value="HTH-TYPE TRANSCRIPTIONAL REGULATORY PROTEIN GABR"/>
    <property type="match status" value="1"/>
</dbReference>
<gene>
    <name evidence="7" type="ORF">CLOSPI_01708</name>
</gene>
<dbReference type="Proteomes" id="UP000004910">
    <property type="component" value="Unassembled WGS sequence"/>
</dbReference>
<dbReference type="InterPro" id="IPR015421">
    <property type="entry name" value="PyrdxlP-dep_Trfase_major"/>
</dbReference>
<dbReference type="InterPro" id="IPR051446">
    <property type="entry name" value="HTH_trans_reg/aminotransferase"/>
</dbReference>
<dbReference type="InterPro" id="IPR000524">
    <property type="entry name" value="Tscrpt_reg_HTH_GntR"/>
</dbReference>
<dbReference type="CDD" id="cd07377">
    <property type="entry name" value="WHTH_GntR"/>
    <property type="match status" value="1"/>
</dbReference>
<dbReference type="InterPro" id="IPR036388">
    <property type="entry name" value="WH-like_DNA-bd_sf"/>
</dbReference>
<comment type="caution">
    <text evidence="7">The sequence shown here is derived from an EMBL/GenBank/DDBJ whole genome shotgun (WGS) entry which is preliminary data.</text>
</comment>
<dbReference type="PROSITE" id="PS50949">
    <property type="entry name" value="HTH_GNTR"/>
    <property type="match status" value="1"/>
</dbReference>
<dbReference type="EMBL" id="ABIK02000014">
    <property type="protein sequence ID" value="EDS74126.1"/>
    <property type="molecule type" value="Genomic_DNA"/>
</dbReference>
<evidence type="ECO:0000256" key="4">
    <source>
        <dbReference type="ARBA" id="ARBA00023125"/>
    </source>
</evidence>
<dbReference type="Pfam" id="PF00155">
    <property type="entry name" value="Aminotran_1_2"/>
    <property type="match status" value="1"/>
</dbReference>
<dbReference type="Gene3D" id="1.10.10.10">
    <property type="entry name" value="Winged helix-like DNA-binding domain superfamily/Winged helix DNA-binding domain"/>
    <property type="match status" value="1"/>
</dbReference>
<dbReference type="GO" id="GO:0003700">
    <property type="term" value="F:DNA-binding transcription factor activity"/>
    <property type="evidence" value="ECO:0007669"/>
    <property type="project" value="InterPro"/>
</dbReference>
<keyword evidence="8" id="KW-1185">Reference proteome</keyword>
<keyword evidence="2" id="KW-0663">Pyridoxal phosphate</keyword>
<dbReference type="PRINTS" id="PR00035">
    <property type="entry name" value="HTHGNTR"/>
</dbReference>
<keyword evidence="3" id="KW-0805">Transcription regulation</keyword>
<evidence type="ECO:0000313" key="8">
    <source>
        <dbReference type="Proteomes" id="UP000004910"/>
    </source>
</evidence>
<dbReference type="eggNOG" id="COG1167">
    <property type="taxonomic scope" value="Bacteria"/>
</dbReference>
<evidence type="ECO:0000259" key="6">
    <source>
        <dbReference type="PROSITE" id="PS50949"/>
    </source>
</evidence>
<dbReference type="Gene3D" id="3.40.640.10">
    <property type="entry name" value="Type I PLP-dependent aspartate aminotransferase-like (Major domain)"/>
    <property type="match status" value="1"/>
</dbReference>
<reference evidence="7" key="2">
    <citation type="submission" date="2014-06" db="EMBL/GenBank/DDBJ databases">
        <title>Draft genome sequence of Clostridium spiroforme (DSM 1552).</title>
        <authorList>
            <person name="Sudarsanam P."/>
            <person name="Ley R."/>
            <person name="Guruge J."/>
            <person name="Turnbaugh P.J."/>
            <person name="Mahowald M."/>
            <person name="Liep D."/>
            <person name="Gordon J."/>
        </authorList>
    </citation>
    <scope>NUCLEOTIDE SEQUENCE</scope>
    <source>
        <strain evidence="7">DSM 1552</strain>
    </source>
</reference>
<dbReference type="GO" id="GO:0003677">
    <property type="term" value="F:DNA binding"/>
    <property type="evidence" value="ECO:0007669"/>
    <property type="project" value="UniProtKB-KW"/>
</dbReference>
<dbReference type="InterPro" id="IPR015424">
    <property type="entry name" value="PyrdxlP-dep_Trfase"/>
</dbReference>
<dbReference type="PANTHER" id="PTHR46577:SF1">
    <property type="entry name" value="HTH-TYPE TRANSCRIPTIONAL REGULATORY PROTEIN GABR"/>
    <property type="match status" value="1"/>
</dbReference>
<dbReference type="AlphaFoldDB" id="B1C392"/>
<keyword evidence="5" id="KW-0804">Transcription</keyword>
<evidence type="ECO:0000256" key="5">
    <source>
        <dbReference type="ARBA" id="ARBA00023163"/>
    </source>
</evidence>
<dbReference type="Pfam" id="PF00392">
    <property type="entry name" value="GntR"/>
    <property type="match status" value="1"/>
</dbReference>
<evidence type="ECO:0000313" key="7">
    <source>
        <dbReference type="EMBL" id="EDS74126.1"/>
    </source>
</evidence>
<dbReference type="InterPro" id="IPR036390">
    <property type="entry name" value="WH_DNA-bd_sf"/>
</dbReference>
<dbReference type="InterPro" id="IPR004839">
    <property type="entry name" value="Aminotransferase_I/II_large"/>
</dbReference>
<protein>
    <submittedName>
        <fullName evidence="7">Transcriptional regulator, GntR family</fullName>
    </submittedName>
</protein>
<sequence length="446" mass="52296">MIKKEGLFMKEYKYLLVYKAIIEDIEKGYLKYNDKIPSIRQMAKRLDVSRTTVESAYLQLLVEGYIYSKEKVGYFVDVEYNNHDINENINQNDENDDYHKYKYDFSGRLVDGESFNLDIWKKYIKKALNQGDDLMSYGDVRGEIKLKKALQKYSHEYRGLSRPVNNYIIGAGFQILLYYVCSLFQNDEIVGIEEKGFMQAETVFDDCHMKVVKLPADDQGLTLEGLKMYNLKLLYLNSSSGGYHGHPIKQQRRLEIIEYAKKNGIYIIEDDHNGELKYNTKPIDAMAKLDNDNIIYIGSFSKLLLPSIRISYMVLPDKLLSIFIKKIDGYHQTASKLEQLALAMYIEDGQLARHLKRLRKHYRNKSKHLLTNLQKSFPKYKFVLYETALKITMYIEDDLVDKYIQLAKENDILVYKNKKNQITFSFSGILDQDIDQATRVLKQIWQ</sequence>
<accession>B1C392</accession>